<feature type="transmembrane region" description="Helical" evidence="9">
    <location>
        <begin position="354"/>
        <end position="374"/>
    </location>
</feature>
<dbReference type="Gene3D" id="1.20.58.370">
    <property type="entry name" value="MalF N-terminal region-like"/>
    <property type="match status" value="1"/>
</dbReference>
<keyword evidence="13" id="KW-1185">Reference proteome</keyword>
<keyword evidence="6 9" id="KW-0812">Transmembrane</keyword>
<evidence type="ECO:0000256" key="5">
    <source>
        <dbReference type="ARBA" id="ARBA00022597"/>
    </source>
</evidence>
<evidence type="ECO:0000259" key="11">
    <source>
        <dbReference type="PROSITE" id="PS50928"/>
    </source>
</evidence>
<protein>
    <recommendedName>
        <fullName evidence="10">Maltose/maltodextrin transport system permease protein</fullName>
    </recommendedName>
</protein>
<name>A0A0M9UCX9_9CHLR</name>
<dbReference type="Pfam" id="PF16296">
    <property type="entry name" value="TM_PBP2_N"/>
    <property type="match status" value="1"/>
</dbReference>
<dbReference type="InterPro" id="IPR032550">
    <property type="entry name" value="TM_PBP2_N"/>
</dbReference>
<dbReference type="PANTHER" id="PTHR47314:SF1">
    <property type="entry name" value="MALTOSE_MALTODEXTRIN TRANSPORT SYSTEM PERMEASE PROTEIN MALF"/>
    <property type="match status" value="1"/>
</dbReference>
<comment type="caution">
    <text evidence="12">The sequence shown here is derived from an EMBL/GenBank/DDBJ whole genome shotgun (WGS) entry which is preliminary data.</text>
</comment>
<dbReference type="InterPro" id="IPR035906">
    <property type="entry name" value="MetI-like_sf"/>
</dbReference>
<feature type="transmembrane region" description="Helical" evidence="9">
    <location>
        <begin position="268"/>
        <end position="292"/>
    </location>
</feature>
<dbReference type="Proteomes" id="UP000037784">
    <property type="component" value="Unassembled WGS sequence"/>
</dbReference>
<dbReference type="Gene3D" id="3.10.650.10">
    <property type="entry name" value="MalF N-terminal region-like"/>
    <property type="match status" value="1"/>
</dbReference>
<dbReference type="InterPro" id="IPR000515">
    <property type="entry name" value="MetI-like"/>
</dbReference>
<feature type="transmembrane region" description="Helical" evidence="9">
    <location>
        <begin position="304"/>
        <end position="324"/>
    </location>
</feature>
<proteinExistence type="inferred from homology"/>
<dbReference type="PANTHER" id="PTHR47314">
    <property type="entry name" value="MALTOSE/MALTODEXTRIN TRANSPORT SYSTEM PERMEASE PROTEIN MALF"/>
    <property type="match status" value="1"/>
</dbReference>
<dbReference type="Pfam" id="PF00528">
    <property type="entry name" value="BPD_transp_1"/>
    <property type="match status" value="1"/>
</dbReference>
<accession>A0A0M9UCX9</accession>
<dbReference type="InterPro" id="IPR035277">
    <property type="entry name" value="MalF_N"/>
</dbReference>
<dbReference type="GO" id="GO:0015423">
    <property type="term" value="F:ABC-type maltose transporter activity"/>
    <property type="evidence" value="ECO:0007669"/>
    <property type="project" value="TreeGrafter"/>
</dbReference>
<evidence type="ECO:0000313" key="12">
    <source>
        <dbReference type="EMBL" id="GAP63330.1"/>
    </source>
</evidence>
<feature type="transmembrane region" description="Helical" evidence="9">
    <location>
        <begin position="20"/>
        <end position="39"/>
    </location>
</feature>
<dbReference type="Gene3D" id="1.10.3720.10">
    <property type="entry name" value="MetI-like"/>
    <property type="match status" value="1"/>
</dbReference>
<dbReference type="Gene3D" id="2.40.430.10">
    <property type="entry name" value="D-maltodextrin-binding protein, MBP"/>
    <property type="match status" value="1"/>
</dbReference>
<feature type="domain" description="ABC transmembrane type-1" evidence="11">
    <location>
        <begin position="269"/>
        <end position="493"/>
    </location>
</feature>
<dbReference type="AlphaFoldDB" id="A0A0M9UCX9"/>
<dbReference type="SUPFAM" id="SSF161098">
    <property type="entry name" value="MetI-like"/>
    <property type="match status" value="1"/>
</dbReference>
<dbReference type="InParanoid" id="A0A0M9UCX9"/>
<feature type="transmembrane region" description="Helical" evidence="9">
    <location>
        <begin position="407"/>
        <end position="426"/>
    </location>
</feature>
<evidence type="ECO:0000256" key="7">
    <source>
        <dbReference type="ARBA" id="ARBA00022989"/>
    </source>
</evidence>
<keyword evidence="3 9" id="KW-0813">Transport</keyword>
<evidence type="ECO:0000256" key="10">
    <source>
        <dbReference type="RuleBase" id="RU367050"/>
    </source>
</evidence>
<dbReference type="CDD" id="cd06261">
    <property type="entry name" value="TM_PBP2"/>
    <property type="match status" value="1"/>
</dbReference>
<feature type="transmembrane region" description="Helical" evidence="9">
    <location>
        <begin position="472"/>
        <end position="492"/>
    </location>
</feature>
<feature type="transmembrane region" description="Helical" evidence="9">
    <location>
        <begin position="51"/>
        <end position="72"/>
    </location>
</feature>
<comment type="similarity">
    <text evidence="2 10">Belongs to the binding-protein-dependent transport system permease family. MalFG subfamily.</text>
</comment>
<evidence type="ECO:0000256" key="3">
    <source>
        <dbReference type="ARBA" id="ARBA00022448"/>
    </source>
</evidence>
<keyword evidence="4 10" id="KW-1003">Cell membrane</keyword>
<dbReference type="PROSITE" id="PS50928">
    <property type="entry name" value="ABC_TM1"/>
    <property type="match status" value="1"/>
</dbReference>
<evidence type="ECO:0000256" key="4">
    <source>
        <dbReference type="ARBA" id="ARBA00022475"/>
    </source>
</evidence>
<evidence type="ECO:0000256" key="9">
    <source>
        <dbReference type="RuleBase" id="RU363032"/>
    </source>
</evidence>
<dbReference type="EMBL" id="BBZA01000137">
    <property type="protein sequence ID" value="GAP63330.1"/>
    <property type="molecule type" value="Genomic_DNA"/>
</dbReference>
<comment type="function">
    <text evidence="10">Part of the ABC transporter complex MalEFGK involved in maltose/maltodextrin import. Probably responsible for the translocation of the substrate across the membrane.</text>
</comment>
<keyword evidence="8 9" id="KW-0472">Membrane</keyword>
<keyword evidence="5 10" id="KW-0762">Sugar transport</keyword>
<organism evidence="12 13">
    <name type="scientific">Ardenticatena maritima</name>
    <dbReference type="NCBI Taxonomy" id="872965"/>
    <lineage>
        <taxon>Bacteria</taxon>
        <taxon>Bacillati</taxon>
        <taxon>Chloroflexota</taxon>
        <taxon>Ardenticatenia</taxon>
        <taxon>Ardenticatenales</taxon>
        <taxon>Ardenticatenaceae</taxon>
        <taxon>Ardenticatena</taxon>
    </lineage>
</organism>
<dbReference type="GO" id="GO:1990060">
    <property type="term" value="C:maltose transport complex"/>
    <property type="evidence" value="ECO:0007669"/>
    <property type="project" value="TreeGrafter"/>
</dbReference>
<dbReference type="FunCoup" id="A0A0M9UCX9">
    <property type="interactions" value="76"/>
</dbReference>
<reference evidence="12 13" key="1">
    <citation type="journal article" date="2015" name="Genome Announc.">
        <title>Draft Genome Sequence of a Heterotrophic Facultative Anaerobic Thermophilic Bacterium, Ardenticatena maritima Strain 110ST.</title>
        <authorList>
            <person name="Kawaichi S."/>
            <person name="Yoshida T."/>
            <person name="Sako Y."/>
            <person name="Nakamura R."/>
        </authorList>
    </citation>
    <scope>NUCLEOTIDE SEQUENCE [LARGE SCALE GENOMIC DNA]</scope>
    <source>
        <strain evidence="12 13">110S</strain>
    </source>
</reference>
<dbReference type="SUPFAM" id="SSF160964">
    <property type="entry name" value="MalF N-terminal region-like"/>
    <property type="match status" value="1"/>
</dbReference>
<evidence type="ECO:0000256" key="6">
    <source>
        <dbReference type="ARBA" id="ARBA00022692"/>
    </source>
</evidence>
<comment type="subcellular location">
    <subcellularLocation>
        <location evidence="1 9">Cell membrane</location>
        <topology evidence="1 9">Multi-pass membrane protein</topology>
    </subcellularLocation>
</comment>
<dbReference type="GO" id="GO:0042956">
    <property type="term" value="P:maltodextrin transmembrane transport"/>
    <property type="evidence" value="ECO:0007669"/>
    <property type="project" value="TreeGrafter"/>
</dbReference>
<evidence type="ECO:0000256" key="8">
    <source>
        <dbReference type="ARBA" id="ARBA00023136"/>
    </source>
</evidence>
<evidence type="ECO:0000256" key="2">
    <source>
        <dbReference type="ARBA" id="ARBA00009047"/>
    </source>
</evidence>
<evidence type="ECO:0000256" key="1">
    <source>
        <dbReference type="ARBA" id="ARBA00004651"/>
    </source>
</evidence>
<gene>
    <name evidence="12" type="primary">ganP</name>
    <name evidence="12" type="ORF">ARMA_1753</name>
</gene>
<evidence type="ECO:0000313" key="13">
    <source>
        <dbReference type="Proteomes" id="UP000037784"/>
    </source>
</evidence>
<reference evidence="13" key="2">
    <citation type="submission" date="2015-08" db="EMBL/GenBank/DDBJ databases">
        <title>Draft Genome Sequence of a Heterotrophic Facultative Anaerobic Bacterium Ardenticatena maritima Strain 110S.</title>
        <authorList>
            <person name="Kawaichi S."/>
            <person name="Yoshida T."/>
            <person name="Sako Y."/>
            <person name="Nakamura R."/>
        </authorList>
    </citation>
    <scope>NUCLEOTIDE SEQUENCE [LARGE SCALE GENOMIC DNA]</scope>
    <source>
        <strain evidence="13">110S</strain>
    </source>
</reference>
<dbReference type="NCBIfam" id="NF008232">
    <property type="entry name" value="PRK10999.1"/>
    <property type="match status" value="1"/>
</dbReference>
<dbReference type="InterPro" id="IPR047103">
    <property type="entry name" value="MalF_P2_sf"/>
</dbReference>
<sequence>MAFIDAVAVWLLTQMIADGVWILVTLLLIITIGVNVIFLRPELYPLRWMSPGLALMLLMVVYPLVFTVYTAFTNYSDGHLLTKQQAIERITTGLQNMYVPEGGVTYSWVAFQAEDGTYALWLTDKEGNHYFARPGEPIEPATAGEGIFGPPDENGVPTTIEGYTRLNRIQAATNRDLPNIQFGVPPDAVQIRTPSEAAILQPRYVYDEELDAIIDQKEGKIYYADDEVGFFVSEDGDTLNPGYIVVVGWKNFDRLFNSPAIRGPVLRVFIWTVVFAAASVLTTFALGLFIALLYNDPTMRGRKIIRSFLIIPYAIPAFISILVWRGMMNPQFGVLNRALLDLFGYSPPWFSDPMWARLGVILVNLWLGFPYMMLVCSGALQAIPSDIYEAAEIDGANMWQRFRHITLPLLLVSVGPLLISSFAFNFNNFNIIYLFNRGNPPMSGTPTPVGHTDILVTYVYRLAFASGGGKDYGYASAITIIIFLIVASITFFQFRYTRMWEEVSENV</sequence>
<keyword evidence="7 9" id="KW-1133">Transmembrane helix</keyword>